<keyword evidence="5" id="KW-1185">Reference proteome</keyword>
<dbReference type="InterPro" id="IPR000719">
    <property type="entry name" value="Prot_kinase_dom"/>
</dbReference>
<dbReference type="InterPro" id="IPR011009">
    <property type="entry name" value="Kinase-like_dom_sf"/>
</dbReference>
<feature type="region of interest" description="Disordered" evidence="1">
    <location>
        <begin position="491"/>
        <end position="571"/>
    </location>
</feature>
<evidence type="ECO:0000313" key="5">
    <source>
        <dbReference type="Proteomes" id="UP000245910"/>
    </source>
</evidence>
<dbReference type="PROSITE" id="PS00108">
    <property type="entry name" value="PROTEIN_KINASE_ST"/>
    <property type="match status" value="1"/>
</dbReference>
<dbReference type="InterPro" id="IPR036465">
    <property type="entry name" value="vWFA_dom_sf"/>
</dbReference>
<name>A0A2L2TSS8_9HYPO</name>
<dbReference type="SUPFAM" id="SSF53300">
    <property type="entry name" value="vWA-like"/>
    <property type="match status" value="1"/>
</dbReference>
<dbReference type="Gene3D" id="1.10.510.10">
    <property type="entry name" value="Transferase(Phosphotransferase) domain 1"/>
    <property type="match status" value="1"/>
</dbReference>
<dbReference type="AlphaFoldDB" id="A0A2L2TSS8"/>
<feature type="compositionally biased region" description="Polar residues" evidence="1">
    <location>
        <begin position="534"/>
        <end position="555"/>
    </location>
</feature>
<dbReference type="STRING" id="56646.A0A2L2TSS8"/>
<protein>
    <recommendedName>
        <fullName evidence="6">Protein kinase domain-containing protein</fullName>
    </recommendedName>
</protein>
<dbReference type="SUPFAM" id="SSF56112">
    <property type="entry name" value="Protein kinase-like (PK-like)"/>
    <property type="match status" value="1"/>
</dbReference>
<organism evidence="4 5">
    <name type="scientific">Fusarium venenatum</name>
    <dbReference type="NCBI Taxonomy" id="56646"/>
    <lineage>
        <taxon>Eukaryota</taxon>
        <taxon>Fungi</taxon>
        <taxon>Dikarya</taxon>
        <taxon>Ascomycota</taxon>
        <taxon>Pezizomycotina</taxon>
        <taxon>Sordariomycetes</taxon>
        <taxon>Hypocreomycetidae</taxon>
        <taxon>Hypocreales</taxon>
        <taxon>Nectriaceae</taxon>
        <taxon>Fusarium</taxon>
    </lineage>
</organism>
<feature type="domain" description="VWFA" evidence="3">
    <location>
        <begin position="686"/>
        <end position="852"/>
    </location>
</feature>
<reference evidence="5" key="1">
    <citation type="submission" date="2014-10" db="EMBL/GenBank/DDBJ databases">
        <authorList>
            <person name="King R."/>
        </authorList>
    </citation>
    <scope>NUCLEOTIDE SEQUENCE [LARGE SCALE GENOMIC DNA]</scope>
    <source>
        <strain evidence="5">A3/5</strain>
    </source>
</reference>
<proteinExistence type="predicted"/>
<dbReference type="CDD" id="cd00180">
    <property type="entry name" value="PKc"/>
    <property type="match status" value="1"/>
</dbReference>
<evidence type="ECO:0000256" key="1">
    <source>
        <dbReference type="SAM" id="MobiDB-lite"/>
    </source>
</evidence>
<dbReference type="InterPro" id="IPR008271">
    <property type="entry name" value="Ser/Thr_kinase_AS"/>
</dbReference>
<dbReference type="GO" id="GO:0005524">
    <property type="term" value="F:ATP binding"/>
    <property type="evidence" value="ECO:0007669"/>
    <property type="project" value="InterPro"/>
</dbReference>
<dbReference type="InterPro" id="IPR002035">
    <property type="entry name" value="VWF_A"/>
</dbReference>
<evidence type="ECO:0000259" key="2">
    <source>
        <dbReference type="PROSITE" id="PS50011"/>
    </source>
</evidence>
<evidence type="ECO:0000313" key="4">
    <source>
        <dbReference type="EMBL" id="CEI69361.1"/>
    </source>
</evidence>
<dbReference type="PROSITE" id="PS50234">
    <property type="entry name" value="VWFA"/>
    <property type="match status" value="1"/>
</dbReference>
<feature type="domain" description="Protein kinase" evidence="2">
    <location>
        <begin position="155"/>
        <end position="488"/>
    </location>
</feature>
<sequence>MASLHPQDERHEEFIQFVRRELQPGINGDGEKVEFISPTKTAKWWKKGGEYRIARAINHNINARAATIEKAYLTIFSILVYSSKTSLIKEFISHGFQDQQLPLLDTERFGSDRAMVKDMEEFCENQWMFCPVVFSNTMPMDKRTIPCRQILPIKDEKITTTKANHSKSVIRVVTLHSECYDKDWSSSPTVVFKEYLTGERDALRDSWTREYNAFVKIDFCDHIVQYLGSFEQNQRCFMVLEYATEGSLLELYRRDEPPATPEERRYFLYGIMGLIKAVDKIQNLGGGPRNQRTGFAHRDIKPSNILVFSGRQGLYSAGFTMKLADFDTATSELPIDEASVSFHDNNGDKTYCAPEASRVYTYEKQTIRPVPLSSDIWSLGCVFGEALVWVAGRMAAVDKAASDRRTEIQTYHSLQIDASLGDCFHNTQTALHCVLESQQAAVEALNGPTNLSGTVCTLVKQKMLVPSKDRPNPRSLWYEFNSKYEDLFPSLGRANSAPTRSRSQTLSPEVTSPVSTGRPPRGSFQFGQPPHLRTASNPGTERQTITDSSHAQTDPSPLGLHTQLPFGNGAPIQQVSLDTQNRGEIQQMPGFDKSPKLSTNGFGASQTIIDIPSQIRSPGYHHSIYTDPINNVWNPHQLYPKRDQQAPSSLYETATVKDVIYHRDIKVKKHRIPGYDQFCRRMGRRHFIFVIDDSNSMRGLKSEVLRTVETLIWLVKDIDLTCPEIRFTSKPSKRFPQAIAAMAGRLYSMDKLVSLLRHWANADVADIECNMRYALDQIFNDTSIVDPKKPTSVLIFTNGSWEGGPIEARDVEGCITNVIGKMREKNISNTGFTFQFVSFGDDQDGLDRLTYLDDYALFGGSPGNRDDIVDHKRHTDPVWSILIGSVSTKNDESSQGPSTGRHSPC</sequence>
<dbReference type="PANTHER" id="PTHR24359">
    <property type="entry name" value="SERINE/THREONINE-PROTEIN KINASE SBK1"/>
    <property type="match status" value="1"/>
</dbReference>
<dbReference type="Pfam" id="PF00069">
    <property type="entry name" value="Pkinase"/>
    <property type="match status" value="1"/>
</dbReference>
<dbReference type="OrthoDB" id="9992527at2759"/>
<dbReference type="PANTHER" id="PTHR24359:SF1">
    <property type="entry name" value="INHIBITOR OF NUCLEAR FACTOR KAPPA-B KINASE EPSILON SUBUNIT HOMOLOG 1-RELATED"/>
    <property type="match status" value="1"/>
</dbReference>
<feature type="region of interest" description="Disordered" evidence="1">
    <location>
        <begin position="886"/>
        <end position="905"/>
    </location>
</feature>
<feature type="compositionally biased region" description="Polar residues" evidence="1">
    <location>
        <begin position="496"/>
        <end position="515"/>
    </location>
</feature>
<dbReference type="Proteomes" id="UP000245910">
    <property type="component" value="Chromosome III"/>
</dbReference>
<dbReference type="PROSITE" id="PS50011">
    <property type="entry name" value="PROTEIN_KINASE_DOM"/>
    <property type="match status" value="1"/>
</dbReference>
<accession>A0A2L2TSS8</accession>
<dbReference type="EMBL" id="LN649231">
    <property type="protein sequence ID" value="CEI69361.1"/>
    <property type="molecule type" value="Genomic_DNA"/>
</dbReference>
<dbReference type="GO" id="GO:0004674">
    <property type="term" value="F:protein serine/threonine kinase activity"/>
    <property type="evidence" value="ECO:0007669"/>
    <property type="project" value="TreeGrafter"/>
</dbReference>
<evidence type="ECO:0000259" key="3">
    <source>
        <dbReference type="PROSITE" id="PS50234"/>
    </source>
</evidence>
<evidence type="ECO:0008006" key="6">
    <source>
        <dbReference type="Google" id="ProtNLM"/>
    </source>
</evidence>
<dbReference type="SMART" id="SM00220">
    <property type="entry name" value="S_TKc"/>
    <property type="match status" value="1"/>
</dbReference>